<feature type="transmembrane region" description="Helical" evidence="1">
    <location>
        <begin position="49"/>
        <end position="74"/>
    </location>
</feature>
<accession>A0A1I0ADK5</accession>
<evidence type="ECO:0000313" key="4">
    <source>
        <dbReference type="EMBL" id="SES92318.1"/>
    </source>
</evidence>
<reference evidence="2 6" key="3">
    <citation type="submission" date="2019-02" db="EMBL/GenBank/DDBJ databases">
        <title>Genomic Encyclopedia of Archaeal and Bacterial Type Strains, Phase II (KMG-II): from individual species to whole genera.</title>
        <authorList>
            <person name="Goeker M."/>
        </authorList>
    </citation>
    <scope>NUCLEOTIDE SEQUENCE [LARGE SCALE GENOMIC DNA]</scope>
    <source>
        <strain evidence="2 6">DSM 18328</strain>
    </source>
</reference>
<proteinExistence type="predicted"/>
<evidence type="ECO:0000256" key="1">
    <source>
        <dbReference type="SAM" id="Phobius"/>
    </source>
</evidence>
<dbReference type="Proteomes" id="UP000324021">
    <property type="component" value="Unassembled WGS sequence"/>
</dbReference>
<dbReference type="EMBL" id="SHMP01000003">
    <property type="protein sequence ID" value="RZV11493.1"/>
    <property type="molecule type" value="Genomic_DNA"/>
</dbReference>
<evidence type="ECO:0000313" key="5">
    <source>
        <dbReference type="Proteomes" id="UP000199320"/>
    </source>
</evidence>
<evidence type="ECO:0000313" key="2">
    <source>
        <dbReference type="EMBL" id="RZV11493.1"/>
    </source>
</evidence>
<dbReference type="OrthoDB" id="201415at2157"/>
<dbReference type="Pfam" id="PF25259">
    <property type="entry name" value="DUF7860"/>
    <property type="match status" value="1"/>
</dbReference>
<sequence>MAHYSGRDHSELAKTGFFLGLALFVVGTGSELVGHAMFGSLPQWENTLFFALTMIGFAIGFASPFVFGIVMPLVE</sequence>
<keyword evidence="1" id="KW-0472">Membrane</keyword>
<reference evidence="5 7" key="1">
    <citation type="submission" date="2016-10" db="EMBL/GenBank/DDBJ databases">
        <authorList>
            <person name="Varghese N."/>
            <person name="Submissions S."/>
        </authorList>
    </citation>
    <scope>NUCLEOTIDE SEQUENCE [LARGE SCALE GENOMIC DNA]</scope>
    <source>
        <strain evidence="3 7">CDM_1</strain>
        <strain evidence="5">CDM_6</strain>
    </source>
</reference>
<dbReference type="Proteomes" id="UP000199320">
    <property type="component" value="Unassembled WGS sequence"/>
</dbReference>
<evidence type="ECO:0000313" key="7">
    <source>
        <dbReference type="Proteomes" id="UP000324021"/>
    </source>
</evidence>
<dbReference type="InterPro" id="IPR057182">
    <property type="entry name" value="DUF7860"/>
</dbReference>
<evidence type="ECO:0000313" key="3">
    <source>
        <dbReference type="EMBL" id="SDB98041.1"/>
    </source>
</evidence>
<name>A0A1I0ADK5_9EURY</name>
<dbReference type="STRING" id="392421.SAMN04488694_102330"/>
<keyword evidence="1" id="KW-1133">Transmembrane helix</keyword>
<gene>
    <name evidence="2" type="ORF">BDK88_0372</name>
    <name evidence="4" type="ORF">SAMN04488694_102330</name>
    <name evidence="3" type="ORF">SAMN05192552_100119</name>
</gene>
<keyword evidence="5" id="KW-1185">Reference proteome</keyword>
<dbReference type="EMBL" id="FOIC01000002">
    <property type="protein sequence ID" value="SES92318.1"/>
    <property type="molecule type" value="Genomic_DNA"/>
</dbReference>
<reference evidence="4" key="2">
    <citation type="submission" date="2016-10" db="EMBL/GenBank/DDBJ databases">
        <authorList>
            <person name="de Groot N.N."/>
        </authorList>
    </citation>
    <scope>NUCLEOTIDE SEQUENCE [LARGE SCALE GENOMIC DNA]</scope>
    <source>
        <strain evidence="4">CDM_6</strain>
    </source>
</reference>
<dbReference type="Proteomes" id="UP000291097">
    <property type="component" value="Unassembled WGS sequence"/>
</dbReference>
<evidence type="ECO:0000313" key="6">
    <source>
        <dbReference type="Proteomes" id="UP000291097"/>
    </source>
</evidence>
<evidence type="ECO:0008006" key="8">
    <source>
        <dbReference type="Google" id="ProtNLM"/>
    </source>
</evidence>
<keyword evidence="1" id="KW-0812">Transmembrane</keyword>
<feature type="transmembrane region" description="Helical" evidence="1">
    <location>
        <begin position="12"/>
        <end position="29"/>
    </location>
</feature>
<organism evidence="4 5">
    <name type="scientific">Natrinema hispanicum</name>
    <dbReference type="NCBI Taxonomy" id="392421"/>
    <lineage>
        <taxon>Archaea</taxon>
        <taxon>Methanobacteriati</taxon>
        <taxon>Methanobacteriota</taxon>
        <taxon>Stenosarchaea group</taxon>
        <taxon>Halobacteria</taxon>
        <taxon>Halobacteriales</taxon>
        <taxon>Natrialbaceae</taxon>
        <taxon>Natrinema</taxon>
    </lineage>
</organism>
<protein>
    <recommendedName>
        <fullName evidence="8">Major facilitator superfamily (MFS) profile domain-containing protein</fullName>
    </recommendedName>
</protein>
<dbReference type="RefSeq" id="WP_008011119.1">
    <property type="nucleotide sequence ID" value="NZ_FMZP01000001.1"/>
</dbReference>
<dbReference type="EMBL" id="FMZP01000001">
    <property type="protein sequence ID" value="SDB98041.1"/>
    <property type="molecule type" value="Genomic_DNA"/>
</dbReference>
<dbReference type="AlphaFoldDB" id="A0A1I0ADK5"/>